<evidence type="ECO:0000256" key="1">
    <source>
        <dbReference type="SAM" id="Phobius"/>
    </source>
</evidence>
<proteinExistence type="predicted"/>
<feature type="transmembrane region" description="Helical" evidence="1">
    <location>
        <begin position="212"/>
        <end position="231"/>
    </location>
</feature>
<feature type="transmembrane region" description="Helical" evidence="1">
    <location>
        <begin position="79"/>
        <end position="98"/>
    </location>
</feature>
<feature type="transmembrane region" description="Helical" evidence="1">
    <location>
        <begin position="7"/>
        <end position="23"/>
    </location>
</feature>
<evidence type="ECO:0000313" key="4">
    <source>
        <dbReference type="Proteomes" id="UP001321344"/>
    </source>
</evidence>
<protein>
    <submittedName>
        <fullName evidence="3">Acyltransferase</fullName>
    </submittedName>
</protein>
<name>A0ABT6BLN6_9BACT</name>
<dbReference type="Pfam" id="PF01757">
    <property type="entry name" value="Acyl_transf_3"/>
    <property type="match status" value="1"/>
</dbReference>
<feature type="transmembrane region" description="Helical" evidence="1">
    <location>
        <begin position="237"/>
        <end position="257"/>
    </location>
</feature>
<feature type="transmembrane region" description="Helical" evidence="1">
    <location>
        <begin position="43"/>
        <end position="59"/>
    </location>
</feature>
<feature type="transmembrane region" description="Helical" evidence="1">
    <location>
        <begin position="158"/>
        <end position="180"/>
    </location>
</feature>
<feature type="domain" description="Acyltransferase 3" evidence="2">
    <location>
        <begin position="11"/>
        <end position="317"/>
    </location>
</feature>
<comment type="caution">
    <text evidence="3">The sequence shown here is derived from an EMBL/GenBank/DDBJ whole genome shotgun (WGS) entry which is preliminary data.</text>
</comment>
<dbReference type="PANTHER" id="PTHR23028">
    <property type="entry name" value="ACETYLTRANSFERASE"/>
    <property type="match status" value="1"/>
</dbReference>
<feature type="transmembrane region" description="Helical" evidence="1">
    <location>
        <begin position="269"/>
        <end position="288"/>
    </location>
</feature>
<keyword evidence="1" id="KW-0812">Transmembrane</keyword>
<dbReference type="PANTHER" id="PTHR23028:SF53">
    <property type="entry name" value="ACYL_TRANSF_3 DOMAIN-CONTAINING PROTEIN"/>
    <property type="match status" value="1"/>
</dbReference>
<keyword evidence="3" id="KW-0808">Transferase</keyword>
<sequence>MKNKVDLLLIVRGLLAVSVLVWHMEGYKETMPHFLNIPGRTAVWIFFGISGYVMGYGFFKKKYLFDKSSLISFYKARFFRIYPLFLGISLISASLIYYDTNIFPITWSNIWKELFMFQFNHEYHLSGVFWTLGIEVQYYLIAPLMAYIIEQILGNRAVLIGIAYLGLVAIVPLSTFFFKIDLDNRNLLGNLSHFFSGMVACKWVIDEKMKLPFKQGVSVVILLLFASNYLYHVKQVYYYLIGHVFIDIIILFLILLHQIVIEWNLNDRFKIIGFLIKTGTISYGIYAWHPLILKYIPKDFNSLLVVFLATWVISYVSFTFLEDKIIQWNKNYEK</sequence>
<gene>
    <name evidence="3" type="ORF">PQG43_08120</name>
</gene>
<dbReference type="GO" id="GO:0016746">
    <property type="term" value="F:acyltransferase activity"/>
    <property type="evidence" value="ECO:0007669"/>
    <property type="project" value="UniProtKB-KW"/>
</dbReference>
<accession>A0ABT6BLN6</accession>
<keyword evidence="1" id="KW-0472">Membrane</keyword>
<feature type="transmembrane region" description="Helical" evidence="1">
    <location>
        <begin position="128"/>
        <end position="149"/>
    </location>
</feature>
<evidence type="ECO:0000259" key="2">
    <source>
        <dbReference type="Pfam" id="PF01757"/>
    </source>
</evidence>
<evidence type="ECO:0000313" key="3">
    <source>
        <dbReference type="EMBL" id="MDF5690824.1"/>
    </source>
</evidence>
<dbReference type="RefSeq" id="WP_276344330.1">
    <property type="nucleotide sequence ID" value="NZ_JARJOW010000005.1"/>
</dbReference>
<organism evidence="3 4">
    <name type="scientific">Aquirufa aurantiipilula</name>
    <dbReference type="NCBI Taxonomy" id="2696561"/>
    <lineage>
        <taxon>Bacteria</taxon>
        <taxon>Pseudomonadati</taxon>
        <taxon>Bacteroidota</taxon>
        <taxon>Cytophagia</taxon>
        <taxon>Cytophagales</taxon>
        <taxon>Flectobacillaceae</taxon>
        <taxon>Aquirufa</taxon>
    </lineage>
</organism>
<keyword evidence="4" id="KW-1185">Reference proteome</keyword>
<dbReference type="InterPro" id="IPR050879">
    <property type="entry name" value="Acyltransferase_3"/>
</dbReference>
<keyword evidence="3" id="KW-0012">Acyltransferase</keyword>
<dbReference type="Proteomes" id="UP001321344">
    <property type="component" value="Unassembled WGS sequence"/>
</dbReference>
<dbReference type="EMBL" id="JARJOW010000005">
    <property type="protein sequence ID" value="MDF5690824.1"/>
    <property type="molecule type" value="Genomic_DNA"/>
</dbReference>
<reference evidence="3 4" key="1">
    <citation type="submission" date="2023-03" db="EMBL/GenBank/DDBJ databases">
        <title>Genome sequencing of Aquirufa.</title>
        <authorList>
            <person name="Pitt A."/>
            <person name="Hahn M.W."/>
        </authorList>
    </citation>
    <scope>NUCLEOTIDE SEQUENCE [LARGE SCALE GENOMIC DNA]</scope>
    <source>
        <strain evidence="3 4">WAEICH-18A</strain>
    </source>
</reference>
<dbReference type="InterPro" id="IPR002656">
    <property type="entry name" value="Acyl_transf_3_dom"/>
</dbReference>
<keyword evidence="1" id="KW-1133">Transmembrane helix</keyword>
<feature type="transmembrane region" description="Helical" evidence="1">
    <location>
        <begin position="300"/>
        <end position="321"/>
    </location>
</feature>